<dbReference type="Proteomes" id="UP000076871">
    <property type="component" value="Unassembled WGS sequence"/>
</dbReference>
<dbReference type="InterPro" id="IPR003615">
    <property type="entry name" value="HNH_nuc"/>
</dbReference>
<keyword evidence="3" id="KW-1185">Reference proteome</keyword>
<evidence type="ECO:0000313" key="2">
    <source>
        <dbReference type="EMBL" id="KZT10292.1"/>
    </source>
</evidence>
<dbReference type="EMBL" id="KV427609">
    <property type="protein sequence ID" value="KZT10292.1"/>
    <property type="molecule type" value="Genomic_DNA"/>
</dbReference>
<dbReference type="GeneID" id="63819411"/>
<accession>A0A165GFW6</accession>
<name>A0A165GFW6_9APHY</name>
<sequence>MLIFLMIPANYPGALRAEALALPFISDQIEKIEKSPASTNSKNLLKAAILYAPSLRGKLNIASAVKGAEPKQLDDLANYYYINILVPVRAAGGKTPAPRSHPFRNEFDSTVTAELEKRLSALKAEALMRDGYKCVITGEVDRKHVAKVKTRTGLGKTEAAPAHIIPFSLNDFEETDVPAMADETAISTALQAFSGRSLDSLKGDGINSLENVLTLEASMHQMFGELVLALEPIEAKSNVSRILTWGYAEDSYDLPDFVTLSDHSNSGKALPNPAYLSLRASICKVLHVCGRAEELDRILEDLDDGGISVLSHDGSMADSLEMALLRAVAAR</sequence>
<proteinExistence type="predicted"/>
<reference evidence="2 3" key="1">
    <citation type="journal article" date="2016" name="Mol. Biol. Evol.">
        <title>Comparative Genomics of Early-Diverging Mushroom-Forming Fungi Provides Insights into the Origins of Lignocellulose Decay Capabilities.</title>
        <authorList>
            <person name="Nagy L.G."/>
            <person name="Riley R."/>
            <person name="Tritt A."/>
            <person name="Adam C."/>
            <person name="Daum C."/>
            <person name="Floudas D."/>
            <person name="Sun H."/>
            <person name="Yadav J.S."/>
            <person name="Pangilinan J."/>
            <person name="Larsson K.H."/>
            <person name="Matsuura K."/>
            <person name="Barry K."/>
            <person name="Labutti K."/>
            <person name="Kuo R."/>
            <person name="Ohm R.A."/>
            <person name="Bhattacharya S.S."/>
            <person name="Shirouzu T."/>
            <person name="Yoshinaga Y."/>
            <person name="Martin F.M."/>
            <person name="Grigoriev I.V."/>
            <person name="Hibbett D.S."/>
        </authorList>
    </citation>
    <scope>NUCLEOTIDE SEQUENCE [LARGE SCALE GENOMIC DNA]</scope>
    <source>
        <strain evidence="2 3">93-53</strain>
    </source>
</reference>
<dbReference type="STRING" id="1314785.A0A165GFW6"/>
<dbReference type="OrthoDB" id="3163863at2759"/>
<dbReference type="AlphaFoldDB" id="A0A165GFW6"/>
<protein>
    <recommendedName>
        <fullName evidence="1">HNH nuclease domain-containing protein</fullName>
    </recommendedName>
</protein>
<dbReference type="InParanoid" id="A0A165GFW6"/>
<evidence type="ECO:0000259" key="1">
    <source>
        <dbReference type="Pfam" id="PF13391"/>
    </source>
</evidence>
<feature type="domain" description="HNH nuclease" evidence="1">
    <location>
        <begin position="134"/>
        <end position="229"/>
    </location>
</feature>
<dbReference type="RefSeq" id="XP_040768032.1">
    <property type="nucleotide sequence ID" value="XM_040902380.1"/>
</dbReference>
<organism evidence="2 3">
    <name type="scientific">Laetiporus sulphureus 93-53</name>
    <dbReference type="NCBI Taxonomy" id="1314785"/>
    <lineage>
        <taxon>Eukaryota</taxon>
        <taxon>Fungi</taxon>
        <taxon>Dikarya</taxon>
        <taxon>Basidiomycota</taxon>
        <taxon>Agaricomycotina</taxon>
        <taxon>Agaricomycetes</taxon>
        <taxon>Polyporales</taxon>
        <taxon>Laetiporus</taxon>
    </lineage>
</organism>
<gene>
    <name evidence="2" type="ORF">LAESUDRAFT_418852</name>
</gene>
<dbReference type="Pfam" id="PF13391">
    <property type="entry name" value="HNH_2"/>
    <property type="match status" value="1"/>
</dbReference>
<evidence type="ECO:0000313" key="3">
    <source>
        <dbReference type="Proteomes" id="UP000076871"/>
    </source>
</evidence>